<comment type="catalytic activity">
    <reaction evidence="8">
        <text>guanosine(9) in tRNA + S-adenosyl-L-methionine = N(1)-methylguanosine(9) in tRNA + S-adenosyl-L-homocysteine + H(+)</text>
        <dbReference type="Rhea" id="RHEA:43156"/>
        <dbReference type="Rhea" id="RHEA-COMP:10367"/>
        <dbReference type="Rhea" id="RHEA-COMP:10368"/>
        <dbReference type="ChEBI" id="CHEBI:15378"/>
        <dbReference type="ChEBI" id="CHEBI:57856"/>
        <dbReference type="ChEBI" id="CHEBI:59789"/>
        <dbReference type="ChEBI" id="CHEBI:73542"/>
        <dbReference type="ChEBI" id="CHEBI:74269"/>
        <dbReference type="EC" id="2.1.1.221"/>
    </reaction>
</comment>
<feature type="region of interest" description="Disordered" evidence="9">
    <location>
        <begin position="413"/>
        <end position="463"/>
    </location>
</feature>
<keyword evidence="5" id="KW-0949">S-adenosyl-L-methionine</keyword>
<feature type="compositionally biased region" description="Polar residues" evidence="9">
    <location>
        <begin position="68"/>
        <end position="79"/>
    </location>
</feature>
<evidence type="ECO:0000259" key="10">
    <source>
        <dbReference type="PROSITE" id="PS51675"/>
    </source>
</evidence>
<evidence type="ECO:0000256" key="6">
    <source>
        <dbReference type="ARBA" id="ARBA00031792"/>
    </source>
</evidence>
<dbReference type="GO" id="GO:0000049">
    <property type="term" value="F:tRNA binding"/>
    <property type="evidence" value="ECO:0007669"/>
    <property type="project" value="TreeGrafter"/>
</dbReference>
<gene>
    <name evidence="11" type="ORF">BT63DRAFT_415836</name>
</gene>
<keyword evidence="4" id="KW-0808">Transferase</keyword>
<dbReference type="GO" id="GO:0052905">
    <property type="term" value="F:tRNA (guanosine(9)-N1)-methyltransferase activity"/>
    <property type="evidence" value="ECO:0007669"/>
    <property type="project" value="UniProtKB-EC"/>
</dbReference>
<name>A0A6A6U5K9_9PEZI</name>
<feature type="compositionally biased region" description="Polar residues" evidence="9">
    <location>
        <begin position="123"/>
        <end position="136"/>
    </location>
</feature>
<feature type="compositionally biased region" description="Acidic residues" evidence="9">
    <location>
        <begin position="422"/>
        <end position="443"/>
    </location>
</feature>
<dbReference type="PANTHER" id="PTHR13563">
    <property type="entry name" value="TRNA (GUANINE-9-) METHYLTRANSFERASE"/>
    <property type="match status" value="1"/>
</dbReference>
<dbReference type="InterPro" id="IPR038459">
    <property type="entry name" value="MT_TRM10-typ_sf"/>
</dbReference>
<feature type="compositionally biased region" description="Basic and acidic residues" evidence="9">
    <location>
        <begin position="101"/>
        <end position="120"/>
    </location>
</feature>
<proteinExistence type="predicted"/>
<dbReference type="AlphaFoldDB" id="A0A6A6U5K9"/>
<dbReference type="OrthoDB" id="278300at2759"/>
<evidence type="ECO:0000256" key="7">
    <source>
        <dbReference type="ARBA" id="ARBA00032166"/>
    </source>
</evidence>
<dbReference type="GO" id="GO:0002939">
    <property type="term" value="P:tRNA N1-guanine methylation"/>
    <property type="evidence" value="ECO:0007669"/>
    <property type="project" value="TreeGrafter"/>
</dbReference>
<sequence>MSTAGILVRGDCVCIGLGDSRRRAACLEAWRARVGRIEISVGEMDDTDHSERPTKIRKTSHSPAPMASNITSADNSSSKVGGGADTAQLPDINSLLPAEACKSEEVASREQEQGQAKIEDGDNQNASTEPPTMSKNAQKKLRKKQEWEAGRGERAIKRKEKRIIMREKKREEIKANPALAPVKKAKLIQTPVAMTFIIDCAFDELMFDNEVVSLGSQITTCYNRVKHCKLRPILAVSSFGGRLQERFDVLLKKQYQHWRGVHFLTDDVKDVAKKAEEWMKDTVHESGGVIEASAADMEAPEEEDKRKGWESAKMIYLSADSSNVLTTLSPNTCYVVGGLIDRNRHKGHCFKRARTAGITTARLPIGEYIQLSSRKVLTTNHVVEIMLRYLENRDWAKSFLDVIPARKGVALKGGVKATGSGDDQEAENDDECEGEEMEELEGEDIGKREDEEGKKQEELNVEV</sequence>
<dbReference type="InterPro" id="IPR028564">
    <property type="entry name" value="MT_TRM10-typ"/>
</dbReference>
<evidence type="ECO:0000256" key="3">
    <source>
        <dbReference type="ARBA" id="ARBA00022603"/>
    </source>
</evidence>
<dbReference type="Proteomes" id="UP000799302">
    <property type="component" value="Unassembled WGS sequence"/>
</dbReference>
<keyword evidence="3" id="KW-0489">Methyltransferase</keyword>
<dbReference type="PANTHER" id="PTHR13563:SF13">
    <property type="entry name" value="TRNA METHYLTRANSFERASE 10 HOMOLOG A"/>
    <property type="match status" value="1"/>
</dbReference>
<keyword evidence="12" id="KW-1185">Reference proteome</keyword>
<feature type="compositionally biased region" description="Basic and acidic residues" evidence="9">
    <location>
        <begin position="444"/>
        <end position="463"/>
    </location>
</feature>
<feature type="compositionally biased region" description="Basic and acidic residues" evidence="9">
    <location>
        <begin position="144"/>
        <end position="154"/>
    </location>
</feature>
<evidence type="ECO:0000313" key="12">
    <source>
        <dbReference type="Proteomes" id="UP000799302"/>
    </source>
</evidence>
<evidence type="ECO:0000256" key="1">
    <source>
        <dbReference type="ARBA" id="ARBA00012797"/>
    </source>
</evidence>
<dbReference type="Gene3D" id="3.40.1280.30">
    <property type="match status" value="1"/>
</dbReference>
<reference evidence="11" key="1">
    <citation type="journal article" date="2020" name="Stud. Mycol.">
        <title>101 Dothideomycetes genomes: a test case for predicting lifestyles and emergence of pathogens.</title>
        <authorList>
            <person name="Haridas S."/>
            <person name="Albert R."/>
            <person name="Binder M."/>
            <person name="Bloem J."/>
            <person name="Labutti K."/>
            <person name="Salamov A."/>
            <person name="Andreopoulos B."/>
            <person name="Baker S."/>
            <person name="Barry K."/>
            <person name="Bills G."/>
            <person name="Bluhm B."/>
            <person name="Cannon C."/>
            <person name="Castanera R."/>
            <person name="Culley D."/>
            <person name="Daum C."/>
            <person name="Ezra D."/>
            <person name="Gonzalez J."/>
            <person name="Henrissat B."/>
            <person name="Kuo A."/>
            <person name="Liang C."/>
            <person name="Lipzen A."/>
            <person name="Lutzoni F."/>
            <person name="Magnuson J."/>
            <person name="Mondo S."/>
            <person name="Nolan M."/>
            <person name="Ohm R."/>
            <person name="Pangilinan J."/>
            <person name="Park H.-J."/>
            <person name="Ramirez L."/>
            <person name="Alfaro M."/>
            <person name="Sun H."/>
            <person name="Tritt A."/>
            <person name="Yoshinaga Y."/>
            <person name="Zwiers L.-H."/>
            <person name="Turgeon B."/>
            <person name="Goodwin S."/>
            <person name="Spatafora J."/>
            <person name="Crous P."/>
            <person name="Grigoriev I."/>
        </authorList>
    </citation>
    <scope>NUCLEOTIDE SEQUENCE</scope>
    <source>
        <strain evidence="11">CBS 115976</strain>
    </source>
</reference>
<evidence type="ECO:0000256" key="9">
    <source>
        <dbReference type="SAM" id="MobiDB-lite"/>
    </source>
</evidence>
<evidence type="ECO:0000256" key="8">
    <source>
        <dbReference type="ARBA" id="ARBA00048434"/>
    </source>
</evidence>
<dbReference type="EC" id="2.1.1.221" evidence="1"/>
<dbReference type="EMBL" id="MU004238">
    <property type="protein sequence ID" value="KAF2666727.1"/>
    <property type="molecule type" value="Genomic_DNA"/>
</dbReference>
<evidence type="ECO:0000256" key="2">
    <source>
        <dbReference type="ARBA" id="ARBA00020451"/>
    </source>
</evidence>
<dbReference type="InterPro" id="IPR007356">
    <property type="entry name" value="tRNA_m1G_MeTrfase_euk"/>
</dbReference>
<feature type="region of interest" description="Disordered" evidence="9">
    <location>
        <begin position="44"/>
        <end position="154"/>
    </location>
</feature>
<dbReference type="PROSITE" id="PS51675">
    <property type="entry name" value="SAM_MT_TRM10"/>
    <property type="match status" value="1"/>
</dbReference>
<evidence type="ECO:0000256" key="4">
    <source>
        <dbReference type="ARBA" id="ARBA00022679"/>
    </source>
</evidence>
<accession>A0A6A6U5K9</accession>
<dbReference type="GO" id="GO:0005634">
    <property type="term" value="C:nucleus"/>
    <property type="evidence" value="ECO:0007669"/>
    <property type="project" value="TreeGrafter"/>
</dbReference>
<feature type="domain" description="SAM-dependent MTase TRM10-type" evidence="10">
    <location>
        <begin position="180"/>
        <end position="410"/>
    </location>
</feature>
<organism evidence="11 12">
    <name type="scientific">Microthyrium microscopicum</name>
    <dbReference type="NCBI Taxonomy" id="703497"/>
    <lineage>
        <taxon>Eukaryota</taxon>
        <taxon>Fungi</taxon>
        <taxon>Dikarya</taxon>
        <taxon>Ascomycota</taxon>
        <taxon>Pezizomycotina</taxon>
        <taxon>Dothideomycetes</taxon>
        <taxon>Dothideomycetes incertae sedis</taxon>
        <taxon>Microthyriales</taxon>
        <taxon>Microthyriaceae</taxon>
        <taxon>Microthyrium</taxon>
    </lineage>
</organism>
<evidence type="ECO:0000313" key="11">
    <source>
        <dbReference type="EMBL" id="KAF2666727.1"/>
    </source>
</evidence>
<evidence type="ECO:0000256" key="5">
    <source>
        <dbReference type="ARBA" id="ARBA00022691"/>
    </source>
</evidence>
<protein>
    <recommendedName>
        <fullName evidence="2">tRNA (guanine(9)-N1)-methyltransferase</fullName>
        <ecNumber evidence="1">2.1.1.221</ecNumber>
    </recommendedName>
    <alternativeName>
        <fullName evidence="7">tRNA methyltransferase 10</fullName>
    </alternativeName>
    <alternativeName>
        <fullName evidence="6">tRNA(m1G9)-methyltransferase</fullName>
    </alternativeName>
</protein>
<dbReference type="CDD" id="cd18089">
    <property type="entry name" value="SPOUT_Trm10-like"/>
    <property type="match status" value="1"/>
</dbReference>